<accession>A0AAE0G0D5</accession>
<evidence type="ECO:0000313" key="6">
    <source>
        <dbReference type="Proteomes" id="UP001190700"/>
    </source>
</evidence>
<feature type="domain" description="ACT" evidence="3">
    <location>
        <begin position="46"/>
        <end position="123"/>
    </location>
</feature>
<dbReference type="CDD" id="cd04873">
    <property type="entry name" value="ACT_UUR-ACR-like"/>
    <property type="match status" value="1"/>
</dbReference>
<dbReference type="AlphaFoldDB" id="A0AAE0G0D5"/>
<dbReference type="InterPro" id="IPR045865">
    <property type="entry name" value="ACT-like_dom_sf"/>
</dbReference>
<dbReference type="PROSITE" id="PS51671">
    <property type="entry name" value="ACT"/>
    <property type="match status" value="1"/>
</dbReference>
<gene>
    <name evidence="5" type="ORF">CYMTET_18468</name>
    <name evidence="4" type="ORF">CYMTET_22344</name>
</gene>
<evidence type="ECO:0000256" key="2">
    <source>
        <dbReference type="SAM" id="MobiDB-lite"/>
    </source>
</evidence>
<comment type="caution">
    <text evidence="4">The sequence shown here is derived from an EMBL/GenBank/DDBJ whole genome shotgun (WGS) entry which is preliminary data.</text>
</comment>
<dbReference type="PANTHER" id="PTHR31096">
    <property type="entry name" value="ACT DOMAIN-CONTAINING PROTEIN ACR4-RELATED"/>
    <property type="match status" value="1"/>
</dbReference>
<dbReference type="SUPFAM" id="SSF55021">
    <property type="entry name" value="ACT-like"/>
    <property type="match status" value="2"/>
</dbReference>
<feature type="region of interest" description="Disordered" evidence="2">
    <location>
        <begin position="406"/>
        <end position="426"/>
    </location>
</feature>
<evidence type="ECO:0000259" key="3">
    <source>
        <dbReference type="PROSITE" id="PS51671"/>
    </source>
</evidence>
<keyword evidence="6" id="KW-1185">Reference proteome</keyword>
<keyword evidence="1" id="KW-0677">Repeat</keyword>
<dbReference type="EMBL" id="LGRX02008567">
    <property type="protein sequence ID" value="KAK3273284.1"/>
    <property type="molecule type" value="Genomic_DNA"/>
</dbReference>
<feature type="compositionally biased region" description="Polar residues" evidence="2">
    <location>
        <begin position="270"/>
        <end position="279"/>
    </location>
</feature>
<name>A0AAE0G0D5_9CHLO</name>
<dbReference type="EMBL" id="LGRX02011146">
    <property type="protein sequence ID" value="KAK3269199.1"/>
    <property type="molecule type" value="Genomic_DNA"/>
</dbReference>
<protein>
    <recommendedName>
        <fullName evidence="3">ACT domain-containing protein</fullName>
    </recommendedName>
</protein>
<reference evidence="4 6" key="1">
    <citation type="journal article" date="2015" name="Genome Biol. Evol.">
        <title>Comparative Genomics of a Bacterivorous Green Alga Reveals Evolutionary Causalities and Consequences of Phago-Mixotrophic Mode of Nutrition.</title>
        <authorList>
            <person name="Burns J.A."/>
            <person name="Paasch A."/>
            <person name="Narechania A."/>
            <person name="Kim E."/>
        </authorList>
    </citation>
    <scope>NUCLEOTIDE SEQUENCE [LARGE SCALE GENOMIC DNA]</scope>
    <source>
        <strain evidence="4">PLY_AMNH</strain>
    </source>
</reference>
<evidence type="ECO:0000256" key="1">
    <source>
        <dbReference type="ARBA" id="ARBA00022737"/>
    </source>
</evidence>
<dbReference type="Proteomes" id="UP001190700">
    <property type="component" value="Unassembled WGS sequence"/>
</dbReference>
<sequence>MDSTLSHSSAFNTSRKWKPLGPIEAELRIHPPTITIDNDHSPIVTVIIIESANRHGVLMRIVQKLAELALLITRATVTSERGWFVDVIHVTTTEGSKVEDFSTLDEIRTMLDNSSLSCSSVAHEEQHGAVNLILSNRPGLVAEITSVLRTQHLVVSAASSQTVGSLIAVSLSVKCADKATCSHFEILKAVREDNPLPENSPNCFEEPLKGSPPDHSNAQRNSRPVKNNRTSAMPISRNPNCTSSGSNSGRRNPRSDRRPKPHVKPPASATGKNKSSGPESNADRRCCTSLHEAASLHHEGRKSLDSSPQPLPRACSFKKHLDAIQGLLQSTYGPASDDAGTHFELNVDLLKGSSELDVEIRLHQLLSSIPARSGTASDSEGSLTEERYSDDEDETWNVLFEYSESSFSDPRSIDSDSEAENDFCSSRPDCLQEGPSQAASLVTISNAVHERYTCVGIHCADRPGLLFDLVCVLFCFDLDVCHASLDIRSRMATAEFLILDSRGKSICCPELRDKLKSRLQSACRHRRFALGVNFPDLEREALLSLHDEIVSGLAGRGLWITKCQLKCVGEKMVESLDLQLFDSYEQLGHGDFHKVCSELQHQLDDKPYSCNQVALYPIEGGVDVCQKEKLSKNPELYISPTSTTEAIDW</sequence>
<dbReference type="Pfam" id="PF24931">
    <property type="entry name" value="ACT_ACR9_3rd"/>
    <property type="match status" value="1"/>
</dbReference>
<feature type="compositionally biased region" description="Polar residues" evidence="2">
    <location>
        <begin position="214"/>
        <end position="242"/>
    </location>
</feature>
<dbReference type="InterPro" id="IPR040217">
    <property type="entry name" value="ACR1-12"/>
</dbReference>
<organism evidence="4 6">
    <name type="scientific">Cymbomonas tetramitiformis</name>
    <dbReference type="NCBI Taxonomy" id="36881"/>
    <lineage>
        <taxon>Eukaryota</taxon>
        <taxon>Viridiplantae</taxon>
        <taxon>Chlorophyta</taxon>
        <taxon>Pyramimonadophyceae</taxon>
        <taxon>Pyramimonadales</taxon>
        <taxon>Pyramimonadaceae</taxon>
        <taxon>Cymbomonas</taxon>
    </lineage>
</organism>
<feature type="region of interest" description="Disordered" evidence="2">
    <location>
        <begin position="195"/>
        <end position="284"/>
    </location>
</feature>
<proteinExistence type="predicted"/>
<dbReference type="PANTHER" id="PTHR31096:SF22">
    <property type="entry name" value="ACT DOMAIN-CONTAINING PROTEIN ACR4"/>
    <property type="match status" value="1"/>
</dbReference>
<dbReference type="InterPro" id="IPR002912">
    <property type="entry name" value="ACT_dom"/>
</dbReference>
<reference evidence="4" key="2">
    <citation type="submission" date="2023-06" db="EMBL/GenBank/DDBJ databases">
        <title>Long-read-based genome assembly of the green algal bacterivore Cymbomonas tetramitiformis.</title>
        <authorList>
            <person name="Gyaltshen Y."/>
            <person name="Rozenberg A."/>
            <person name="Paasch A."/>
            <person name="Burns J.A."/>
            <person name="Warring S."/>
            <person name="Larson R."/>
            <person name="Maurer-Alcala X."/>
            <person name="Dacks J."/>
            <person name="Kim E."/>
        </authorList>
    </citation>
    <scope>NUCLEOTIDE SEQUENCE</scope>
    <source>
        <strain evidence="4">PLY_AMNH</strain>
    </source>
</reference>
<evidence type="ECO:0000313" key="4">
    <source>
        <dbReference type="EMBL" id="KAK3269199.1"/>
    </source>
</evidence>
<evidence type="ECO:0000313" key="5">
    <source>
        <dbReference type="EMBL" id="KAK3273284.1"/>
    </source>
</evidence>